<protein>
    <submittedName>
        <fullName evidence="1">Uncharacterized protein</fullName>
    </submittedName>
</protein>
<evidence type="ECO:0000313" key="1">
    <source>
        <dbReference type="EMBL" id="PLW13924.1"/>
    </source>
</evidence>
<sequence>MMAKLKEYFHTAIKKPVYLCLTLLDPRLKTSQLTSDVLALVGLTLNEVLARFTDEASKFFVTDTCEASEQHEEIQSKTRSSRVIYKQKKRKIASLDEEIEAYLSGKCEIESCNTLLYTAGACRRHNSAVSFVKLTGSTSATVQRQTEVPRHIVNLPSRLDENLTMINWHANVKIPKGSQGPRVDICQHTGRSVKSEA</sequence>
<proteinExistence type="predicted"/>
<keyword evidence="2" id="KW-1185">Reference proteome</keyword>
<reference evidence="1 2" key="1">
    <citation type="submission" date="2017-11" db="EMBL/GenBank/DDBJ databases">
        <title>De novo assembly and phasing of dikaryotic genomes from two isolates of Puccinia coronata f. sp. avenae, the causal agent of oat crown rust.</title>
        <authorList>
            <person name="Miller M.E."/>
            <person name="Zhang Y."/>
            <person name="Omidvar V."/>
            <person name="Sperschneider J."/>
            <person name="Schwessinger B."/>
            <person name="Raley C."/>
            <person name="Palmer J.M."/>
            <person name="Garnica D."/>
            <person name="Upadhyaya N."/>
            <person name="Rathjen J."/>
            <person name="Taylor J.M."/>
            <person name="Park R.F."/>
            <person name="Dodds P.N."/>
            <person name="Hirsch C.D."/>
            <person name="Kianian S.F."/>
            <person name="Figueroa M."/>
        </authorList>
    </citation>
    <scope>NUCLEOTIDE SEQUENCE [LARGE SCALE GENOMIC DNA]</scope>
    <source>
        <strain evidence="1">12NC29</strain>
    </source>
</reference>
<accession>A0A2N5SL40</accession>
<dbReference type="EMBL" id="PGCJ01000935">
    <property type="protein sequence ID" value="PLW13924.1"/>
    <property type="molecule type" value="Genomic_DNA"/>
</dbReference>
<dbReference type="AlphaFoldDB" id="A0A2N5SL40"/>
<dbReference type="OrthoDB" id="2505960at2759"/>
<organism evidence="1 2">
    <name type="scientific">Puccinia coronata f. sp. avenae</name>
    <dbReference type="NCBI Taxonomy" id="200324"/>
    <lineage>
        <taxon>Eukaryota</taxon>
        <taxon>Fungi</taxon>
        <taxon>Dikarya</taxon>
        <taxon>Basidiomycota</taxon>
        <taxon>Pucciniomycotina</taxon>
        <taxon>Pucciniomycetes</taxon>
        <taxon>Pucciniales</taxon>
        <taxon>Pucciniaceae</taxon>
        <taxon>Puccinia</taxon>
    </lineage>
</organism>
<dbReference type="Proteomes" id="UP000235388">
    <property type="component" value="Unassembled WGS sequence"/>
</dbReference>
<comment type="caution">
    <text evidence="1">The sequence shown here is derived from an EMBL/GenBank/DDBJ whole genome shotgun (WGS) entry which is preliminary data.</text>
</comment>
<name>A0A2N5SL40_9BASI</name>
<gene>
    <name evidence="1" type="ORF">PCANC_20271</name>
</gene>
<evidence type="ECO:0000313" key="2">
    <source>
        <dbReference type="Proteomes" id="UP000235388"/>
    </source>
</evidence>